<name>A0AAV5FNX4_ELECO</name>
<keyword evidence="3" id="KW-1185">Reference proteome</keyword>
<sequence length="131" mass="14668">MAPARVLDVATARWLRRNGVSTGISLPWEDSGLRGQCATHRERQGRSRRRGRRAMARGGRRRRRLHAFPATGWRNRRRVGLEGCASERGVCRGEELLGGSQLRRESKGEVVVSGGEESPNPGWSPRNRASR</sequence>
<accession>A0AAV5FNX4</accession>
<evidence type="ECO:0000313" key="2">
    <source>
        <dbReference type="EMBL" id="GJN35986.1"/>
    </source>
</evidence>
<proteinExistence type="predicted"/>
<evidence type="ECO:0000313" key="3">
    <source>
        <dbReference type="Proteomes" id="UP001054889"/>
    </source>
</evidence>
<dbReference type="EMBL" id="BQKI01000088">
    <property type="protein sequence ID" value="GJN35986.1"/>
    <property type="molecule type" value="Genomic_DNA"/>
</dbReference>
<dbReference type="Proteomes" id="UP001054889">
    <property type="component" value="Unassembled WGS sequence"/>
</dbReference>
<organism evidence="2 3">
    <name type="scientific">Eleusine coracana subsp. coracana</name>
    <dbReference type="NCBI Taxonomy" id="191504"/>
    <lineage>
        <taxon>Eukaryota</taxon>
        <taxon>Viridiplantae</taxon>
        <taxon>Streptophyta</taxon>
        <taxon>Embryophyta</taxon>
        <taxon>Tracheophyta</taxon>
        <taxon>Spermatophyta</taxon>
        <taxon>Magnoliopsida</taxon>
        <taxon>Liliopsida</taxon>
        <taxon>Poales</taxon>
        <taxon>Poaceae</taxon>
        <taxon>PACMAD clade</taxon>
        <taxon>Chloridoideae</taxon>
        <taxon>Cynodonteae</taxon>
        <taxon>Eleusininae</taxon>
        <taxon>Eleusine</taxon>
    </lineage>
</organism>
<feature type="region of interest" description="Disordered" evidence="1">
    <location>
        <begin position="102"/>
        <end position="131"/>
    </location>
</feature>
<evidence type="ECO:0000256" key="1">
    <source>
        <dbReference type="SAM" id="MobiDB-lite"/>
    </source>
</evidence>
<gene>
    <name evidence="2" type="primary">gb24808</name>
    <name evidence="2" type="ORF">PR202_gb24808</name>
</gene>
<feature type="region of interest" description="Disordered" evidence="1">
    <location>
        <begin position="35"/>
        <end position="63"/>
    </location>
</feature>
<comment type="caution">
    <text evidence="2">The sequence shown here is derived from an EMBL/GenBank/DDBJ whole genome shotgun (WGS) entry which is preliminary data.</text>
</comment>
<protein>
    <submittedName>
        <fullName evidence="2">Uncharacterized protein</fullName>
    </submittedName>
</protein>
<reference evidence="2" key="1">
    <citation type="journal article" date="2018" name="DNA Res.">
        <title>Multiple hybrid de novo genome assembly of finger millet, an orphan allotetraploid crop.</title>
        <authorList>
            <person name="Hatakeyama M."/>
            <person name="Aluri S."/>
            <person name="Balachadran M.T."/>
            <person name="Sivarajan S.R."/>
            <person name="Patrignani A."/>
            <person name="Gruter S."/>
            <person name="Poveda L."/>
            <person name="Shimizu-Inatsugi R."/>
            <person name="Baeten J."/>
            <person name="Francoijs K.J."/>
            <person name="Nataraja K.N."/>
            <person name="Reddy Y.A.N."/>
            <person name="Phadnis S."/>
            <person name="Ravikumar R.L."/>
            <person name="Schlapbach R."/>
            <person name="Sreeman S.M."/>
            <person name="Shimizu K.K."/>
        </authorList>
    </citation>
    <scope>NUCLEOTIDE SEQUENCE</scope>
</reference>
<reference evidence="2" key="2">
    <citation type="submission" date="2021-12" db="EMBL/GenBank/DDBJ databases">
        <title>Resequencing data analysis of finger millet.</title>
        <authorList>
            <person name="Hatakeyama M."/>
            <person name="Aluri S."/>
            <person name="Balachadran M.T."/>
            <person name="Sivarajan S.R."/>
            <person name="Poveda L."/>
            <person name="Shimizu-Inatsugi R."/>
            <person name="Schlapbach R."/>
            <person name="Sreeman S.M."/>
            <person name="Shimizu K.K."/>
        </authorList>
    </citation>
    <scope>NUCLEOTIDE SEQUENCE</scope>
</reference>
<dbReference type="AlphaFoldDB" id="A0AAV5FNX4"/>
<feature type="compositionally biased region" description="Basic residues" evidence="1">
    <location>
        <begin position="46"/>
        <end position="63"/>
    </location>
</feature>